<keyword evidence="6" id="KW-0408">Iron</keyword>
<evidence type="ECO:0000256" key="7">
    <source>
        <dbReference type="ARBA" id="ARBA00025795"/>
    </source>
</evidence>
<evidence type="ECO:0000259" key="9">
    <source>
        <dbReference type="PROSITE" id="PS51405"/>
    </source>
</evidence>
<keyword evidence="8" id="KW-0732">Signal</keyword>
<dbReference type="GO" id="GO:0046872">
    <property type="term" value="F:metal ion binding"/>
    <property type="evidence" value="ECO:0007669"/>
    <property type="project" value="UniProtKB-KW"/>
</dbReference>
<dbReference type="InterPro" id="IPR000028">
    <property type="entry name" value="Chloroperoxidase"/>
</dbReference>
<dbReference type="EMBL" id="JAULSN010000002">
    <property type="protein sequence ID" value="KAK3380304.1"/>
    <property type="molecule type" value="Genomic_DNA"/>
</dbReference>
<feature type="chain" id="PRO_5042080799" evidence="8">
    <location>
        <begin position="18"/>
        <end position="254"/>
    </location>
</feature>
<organism evidence="10 11">
    <name type="scientific">Lasiosphaeria ovina</name>
    <dbReference type="NCBI Taxonomy" id="92902"/>
    <lineage>
        <taxon>Eukaryota</taxon>
        <taxon>Fungi</taxon>
        <taxon>Dikarya</taxon>
        <taxon>Ascomycota</taxon>
        <taxon>Pezizomycotina</taxon>
        <taxon>Sordariomycetes</taxon>
        <taxon>Sordariomycetidae</taxon>
        <taxon>Sordariales</taxon>
        <taxon>Lasiosphaeriaceae</taxon>
        <taxon>Lasiosphaeria</taxon>
    </lineage>
</organism>
<keyword evidence="4" id="KW-0479">Metal-binding</keyword>
<reference evidence="10" key="1">
    <citation type="journal article" date="2023" name="Mol. Phylogenet. Evol.">
        <title>Genome-scale phylogeny and comparative genomics of the fungal order Sordariales.</title>
        <authorList>
            <person name="Hensen N."/>
            <person name="Bonometti L."/>
            <person name="Westerberg I."/>
            <person name="Brannstrom I.O."/>
            <person name="Guillou S."/>
            <person name="Cros-Aarteil S."/>
            <person name="Calhoun S."/>
            <person name="Haridas S."/>
            <person name="Kuo A."/>
            <person name="Mondo S."/>
            <person name="Pangilinan J."/>
            <person name="Riley R."/>
            <person name="LaButti K."/>
            <person name="Andreopoulos B."/>
            <person name="Lipzen A."/>
            <person name="Chen C."/>
            <person name="Yan M."/>
            <person name="Daum C."/>
            <person name="Ng V."/>
            <person name="Clum A."/>
            <person name="Steindorff A."/>
            <person name="Ohm R.A."/>
            <person name="Martin F."/>
            <person name="Silar P."/>
            <person name="Natvig D.O."/>
            <person name="Lalanne C."/>
            <person name="Gautier V."/>
            <person name="Ament-Velasquez S.L."/>
            <person name="Kruys A."/>
            <person name="Hutchinson M.I."/>
            <person name="Powell A.J."/>
            <person name="Barry K."/>
            <person name="Miller A.N."/>
            <person name="Grigoriev I.V."/>
            <person name="Debuchy R."/>
            <person name="Gladieux P."/>
            <person name="Hiltunen Thoren M."/>
            <person name="Johannesson H."/>
        </authorList>
    </citation>
    <scope>NUCLEOTIDE SEQUENCE</scope>
    <source>
        <strain evidence="10">CBS 958.72</strain>
    </source>
</reference>
<comment type="caution">
    <text evidence="10">The sequence shown here is derived from an EMBL/GenBank/DDBJ whole genome shotgun (WGS) entry which is preliminary data.</text>
</comment>
<evidence type="ECO:0000256" key="1">
    <source>
        <dbReference type="ARBA" id="ARBA00001970"/>
    </source>
</evidence>
<dbReference type="Proteomes" id="UP001287356">
    <property type="component" value="Unassembled WGS sequence"/>
</dbReference>
<keyword evidence="3" id="KW-0349">Heme</keyword>
<reference evidence="10" key="2">
    <citation type="submission" date="2023-06" db="EMBL/GenBank/DDBJ databases">
        <authorList>
            <consortium name="Lawrence Berkeley National Laboratory"/>
            <person name="Haridas S."/>
            <person name="Hensen N."/>
            <person name="Bonometti L."/>
            <person name="Westerberg I."/>
            <person name="Brannstrom I.O."/>
            <person name="Guillou S."/>
            <person name="Cros-Aarteil S."/>
            <person name="Calhoun S."/>
            <person name="Kuo A."/>
            <person name="Mondo S."/>
            <person name="Pangilinan J."/>
            <person name="Riley R."/>
            <person name="Labutti K."/>
            <person name="Andreopoulos B."/>
            <person name="Lipzen A."/>
            <person name="Chen C."/>
            <person name="Yanf M."/>
            <person name="Daum C."/>
            <person name="Ng V."/>
            <person name="Clum A."/>
            <person name="Steindorff A."/>
            <person name="Ohm R."/>
            <person name="Martin F."/>
            <person name="Silar P."/>
            <person name="Natvig D."/>
            <person name="Lalanne C."/>
            <person name="Gautier V."/>
            <person name="Ament-Velasquez S.L."/>
            <person name="Kruys A."/>
            <person name="Hutchinson M.I."/>
            <person name="Powell A.J."/>
            <person name="Barry K."/>
            <person name="Miller A.N."/>
            <person name="Grigoriev I.V."/>
            <person name="Debuchy R."/>
            <person name="Gladieux P."/>
            <person name="Thoren M.H."/>
            <person name="Johannesson H."/>
        </authorList>
    </citation>
    <scope>NUCLEOTIDE SEQUENCE</scope>
    <source>
        <strain evidence="10">CBS 958.72</strain>
    </source>
</reference>
<keyword evidence="11" id="KW-1185">Reference proteome</keyword>
<dbReference type="PROSITE" id="PS51405">
    <property type="entry name" value="HEME_HALOPEROXIDASE"/>
    <property type="match status" value="1"/>
</dbReference>
<feature type="domain" description="Heme haloperoxidase family profile" evidence="9">
    <location>
        <begin position="26"/>
        <end position="247"/>
    </location>
</feature>
<sequence length="254" mass="27618">MKLCLFVEASLVGLAAAGPWGNPEPKGHEYHPVRPGDSRSPCPGLNVLASHGFLPRSGKNIDKEAVRSAVAAAYNYEHTTFDGAFDDAVSFKLTTTGNASTFNLADLAAHDKIEFDGSLSRNDFYFGDDLHFSPVIWATMAKRLDLYKTGPTEQDKYITIEVAAKARAARVRDAMAANPKFNASANQMRGSPGTTALFLTTLWDDKAGGAPKAWVKAWFEEERLAYKEGYTFPAVQRNGTTIGDNVQKILAVPV</sequence>
<dbReference type="PANTHER" id="PTHR33577:SF19">
    <property type="entry name" value="HEME HALOPEROXIDASE FAMILY PROFILE DOMAIN-CONTAINING PROTEIN-RELATED"/>
    <property type="match status" value="1"/>
</dbReference>
<evidence type="ECO:0000256" key="4">
    <source>
        <dbReference type="ARBA" id="ARBA00022723"/>
    </source>
</evidence>
<dbReference type="PANTHER" id="PTHR33577">
    <property type="entry name" value="STERIGMATOCYSTIN BIOSYNTHESIS PEROXIDASE STCC-RELATED"/>
    <property type="match status" value="1"/>
</dbReference>
<protein>
    <submittedName>
        <fullName evidence="10">Chloroperoxidase</fullName>
    </submittedName>
</protein>
<dbReference type="Gene3D" id="1.10.489.10">
    <property type="entry name" value="Chloroperoxidase-like"/>
    <property type="match status" value="1"/>
</dbReference>
<proteinExistence type="inferred from homology"/>
<dbReference type="SUPFAM" id="SSF47571">
    <property type="entry name" value="Cloroperoxidase"/>
    <property type="match status" value="1"/>
</dbReference>
<feature type="signal peptide" evidence="8">
    <location>
        <begin position="1"/>
        <end position="17"/>
    </location>
</feature>
<name>A0AAE0TU57_9PEZI</name>
<dbReference type="AlphaFoldDB" id="A0AAE0TU57"/>
<dbReference type="GO" id="GO:0004601">
    <property type="term" value="F:peroxidase activity"/>
    <property type="evidence" value="ECO:0007669"/>
    <property type="project" value="UniProtKB-KW"/>
</dbReference>
<evidence type="ECO:0000313" key="10">
    <source>
        <dbReference type="EMBL" id="KAK3380304.1"/>
    </source>
</evidence>
<keyword evidence="5" id="KW-0560">Oxidoreductase</keyword>
<dbReference type="Pfam" id="PF01328">
    <property type="entry name" value="Peroxidase_2"/>
    <property type="match status" value="1"/>
</dbReference>
<keyword evidence="2" id="KW-0575">Peroxidase</keyword>
<dbReference type="InterPro" id="IPR036851">
    <property type="entry name" value="Chloroperoxidase-like_sf"/>
</dbReference>
<evidence type="ECO:0000313" key="11">
    <source>
        <dbReference type="Proteomes" id="UP001287356"/>
    </source>
</evidence>
<comment type="similarity">
    <text evidence="7">Belongs to the chloroperoxidase family.</text>
</comment>
<accession>A0AAE0TU57</accession>
<evidence type="ECO:0000256" key="3">
    <source>
        <dbReference type="ARBA" id="ARBA00022617"/>
    </source>
</evidence>
<gene>
    <name evidence="10" type="ORF">B0T24DRAFT_189473</name>
</gene>
<evidence type="ECO:0000256" key="6">
    <source>
        <dbReference type="ARBA" id="ARBA00023004"/>
    </source>
</evidence>
<evidence type="ECO:0000256" key="2">
    <source>
        <dbReference type="ARBA" id="ARBA00022559"/>
    </source>
</evidence>
<comment type="cofactor">
    <cofactor evidence="1">
        <name>heme b</name>
        <dbReference type="ChEBI" id="CHEBI:60344"/>
    </cofactor>
</comment>
<evidence type="ECO:0000256" key="5">
    <source>
        <dbReference type="ARBA" id="ARBA00023002"/>
    </source>
</evidence>
<evidence type="ECO:0000256" key="8">
    <source>
        <dbReference type="SAM" id="SignalP"/>
    </source>
</evidence>